<feature type="signal peptide" evidence="1">
    <location>
        <begin position="1"/>
        <end position="26"/>
    </location>
</feature>
<name>A0ABV3ZNH6_9BACT</name>
<proteinExistence type="predicted"/>
<accession>A0ABV3ZNH6</accession>
<sequence length="247" mass="29136">MRKCLRCVAAIVFATMMMMMTITAHAQQTQTADLGGWYVGQFIYKPNNKMFLWFETQTRSQKLTDLFYYHEFKGGIGAIFAKKHSFLIGTGDYKTYSYDGNFKTPMQAKEFRLWEQITLNNNIDRVKIEQRYRIEQRWVNGDFRSRFRYRLNPIIPLNKPSVQTNTVYISLFEEVFFGNHAPYFERNRFFAGAGYQFNKWFAAQTGWIRQFDYNKTTDGSGKNFLQTTLMFTLDKSGPKESHPSPMD</sequence>
<gene>
    <name evidence="2" type="ORF">QTN47_26385</name>
</gene>
<dbReference type="Proteomes" id="UP001560573">
    <property type="component" value="Unassembled WGS sequence"/>
</dbReference>
<keyword evidence="3" id="KW-1185">Reference proteome</keyword>
<feature type="chain" id="PRO_5046122283" evidence="1">
    <location>
        <begin position="27"/>
        <end position="247"/>
    </location>
</feature>
<comment type="caution">
    <text evidence="2">The sequence shown here is derived from an EMBL/GenBank/DDBJ whole genome shotgun (WGS) entry which is preliminary data.</text>
</comment>
<evidence type="ECO:0000313" key="2">
    <source>
        <dbReference type="EMBL" id="MEX6691065.1"/>
    </source>
</evidence>
<evidence type="ECO:0000313" key="3">
    <source>
        <dbReference type="Proteomes" id="UP001560573"/>
    </source>
</evidence>
<organism evidence="2 3">
    <name type="scientific">Danxiaibacter flavus</name>
    <dbReference type="NCBI Taxonomy" id="3049108"/>
    <lineage>
        <taxon>Bacteria</taxon>
        <taxon>Pseudomonadati</taxon>
        <taxon>Bacteroidota</taxon>
        <taxon>Chitinophagia</taxon>
        <taxon>Chitinophagales</taxon>
        <taxon>Chitinophagaceae</taxon>
        <taxon>Danxiaibacter</taxon>
    </lineage>
</organism>
<dbReference type="RefSeq" id="WP_369332481.1">
    <property type="nucleotide sequence ID" value="NZ_JAULBC010000013.1"/>
</dbReference>
<protein>
    <submittedName>
        <fullName evidence="2">DUF2490 domain-containing protein</fullName>
    </submittedName>
</protein>
<dbReference type="Pfam" id="PF10677">
    <property type="entry name" value="DUF2490"/>
    <property type="match status" value="1"/>
</dbReference>
<reference evidence="2 3" key="1">
    <citation type="submission" date="2023-07" db="EMBL/GenBank/DDBJ databases">
        <authorList>
            <person name="Lian W.-H."/>
        </authorList>
    </citation>
    <scope>NUCLEOTIDE SEQUENCE [LARGE SCALE GENOMIC DNA]</scope>
    <source>
        <strain evidence="2 3">SYSU DXS3180</strain>
    </source>
</reference>
<evidence type="ECO:0000256" key="1">
    <source>
        <dbReference type="SAM" id="SignalP"/>
    </source>
</evidence>
<keyword evidence="1" id="KW-0732">Signal</keyword>
<dbReference type="EMBL" id="JAULBC010000013">
    <property type="protein sequence ID" value="MEX6691065.1"/>
    <property type="molecule type" value="Genomic_DNA"/>
</dbReference>
<dbReference type="InterPro" id="IPR019619">
    <property type="entry name" value="DUF2490"/>
</dbReference>